<dbReference type="InterPro" id="IPR002717">
    <property type="entry name" value="HAT_MYST-type"/>
</dbReference>
<evidence type="ECO:0000259" key="18">
    <source>
        <dbReference type="PROSITE" id="PS50016"/>
    </source>
</evidence>
<keyword evidence="6" id="KW-0677">Repeat</keyword>
<gene>
    <name evidence="21" type="ORF">RDB_LOCUS17226</name>
</gene>
<feature type="region of interest" description="Disordered" evidence="16">
    <location>
        <begin position="341"/>
        <end position="376"/>
    </location>
</feature>
<dbReference type="GO" id="GO:0008757">
    <property type="term" value="F:S-adenosylmethionine-dependent methyltransferase activity"/>
    <property type="evidence" value="ECO:0007669"/>
    <property type="project" value="UniProtKB-ARBA"/>
</dbReference>
<dbReference type="GO" id="GO:0003682">
    <property type="term" value="F:chromatin binding"/>
    <property type="evidence" value="ECO:0007669"/>
    <property type="project" value="TreeGrafter"/>
</dbReference>
<dbReference type="FunFam" id="3.30.40.10:FF:000005">
    <property type="entry name" value="zinc finger protein isoform X1"/>
    <property type="match status" value="1"/>
</dbReference>
<dbReference type="InterPro" id="IPR013083">
    <property type="entry name" value="Znf_RING/FYVE/PHD"/>
</dbReference>
<dbReference type="PROSITE" id="PS50089">
    <property type="entry name" value="ZF_RING_2"/>
    <property type="match status" value="1"/>
</dbReference>
<dbReference type="Gene3D" id="3.40.50.150">
    <property type="entry name" value="Vaccinia Virus protein VP39"/>
    <property type="match status" value="1"/>
</dbReference>
<keyword evidence="9" id="KW-0156">Chromatin regulator</keyword>
<evidence type="ECO:0000256" key="9">
    <source>
        <dbReference type="ARBA" id="ARBA00022853"/>
    </source>
</evidence>
<dbReference type="Proteomes" id="UP000663888">
    <property type="component" value="Unassembled WGS sequence"/>
</dbReference>
<comment type="similarity">
    <text evidence="2 15">Belongs to the MYST (SAS/MOZ) family.</text>
</comment>
<keyword evidence="4" id="KW-0808">Transferase</keyword>
<evidence type="ECO:0000256" key="1">
    <source>
        <dbReference type="ARBA" id="ARBA00004123"/>
    </source>
</evidence>
<evidence type="ECO:0000256" key="12">
    <source>
        <dbReference type="ARBA" id="ARBA00023163"/>
    </source>
</evidence>
<evidence type="ECO:0000313" key="21">
    <source>
        <dbReference type="EMBL" id="CAE6416211.1"/>
    </source>
</evidence>
<keyword evidence="7 14" id="KW-0863">Zinc-finger</keyword>
<dbReference type="InterPro" id="IPR050603">
    <property type="entry name" value="MYST_HAT"/>
</dbReference>
<keyword evidence="8" id="KW-0862">Zinc</keyword>
<dbReference type="Pfam" id="PF17772">
    <property type="entry name" value="zf-MYST"/>
    <property type="match status" value="1"/>
</dbReference>
<name>A0A8H2X3H9_9AGAM</name>
<feature type="compositionally biased region" description="Basic and acidic residues" evidence="16">
    <location>
        <begin position="550"/>
        <end position="560"/>
    </location>
</feature>
<dbReference type="Gene3D" id="3.40.630.30">
    <property type="match status" value="1"/>
</dbReference>
<feature type="compositionally biased region" description="Low complexity" evidence="16">
    <location>
        <begin position="601"/>
        <end position="614"/>
    </location>
</feature>
<dbReference type="PANTHER" id="PTHR10615">
    <property type="entry name" value="HISTONE ACETYLTRANSFERASE"/>
    <property type="match status" value="1"/>
</dbReference>
<dbReference type="Gene3D" id="3.30.60.60">
    <property type="entry name" value="N-acetyl transferase-like"/>
    <property type="match status" value="1"/>
</dbReference>
<dbReference type="FunFam" id="3.30.60.60:FF:000001">
    <property type="entry name" value="Histone acetyltransferase"/>
    <property type="match status" value="1"/>
</dbReference>
<evidence type="ECO:0000256" key="8">
    <source>
        <dbReference type="ARBA" id="ARBA00022833"/>
    </source>
</evidence>
<keyword evidence="12" id="KW-0804">Transcription</keyword>
<evidence type="ECO:0000256" key="4">
    <source>
        <dbReference type="ARBA" id="ARBA00022679"/>
    </source>
</evidence>
<keyword evidence="17" id="KW-0472">Membrane</keyword>
<dbReference type="InterPro" id="IPR011011">
    <property type="entry name" value="Znf_FYVE_PHD"/>
</dbReference>
<dbReference type="InterPro" id="IPR019787">
    <property type="entry name" value="Znf_PHD-finger"/>
</dbReference>
<dbReference type="CDD" id="cd02440">
    <property type="entry name" value="AdoMet_MTases"/>
    <property type="match status" value="1"/>
</dbReference>
<protein>
    <recommendedName>
        <fullName evidence="3 15">Histone acetyltransferase</fullName>
        <ecNumber evidence="3 15">2.3.1.48</ecNumber>
    </recommendedName>
</protein>
<feature type="domain" description="RING-type" evidence="19">
    <location>
        <begin position="454"/>
        <end position="499"/>
    </location>
</feature>
<dbReference type="GO" id="GO:1990467">
    <property type="term" value="C:NuA3a histone acetyltransferase complex"/>
    <property type="evidence" value="ECO:0007669"/>
    <property type="project" value="TreeGrafter"/>
</dbReference>
<dbReference type="PANTHER" id="PTHR10615:SF161">
    <property type="entry name" value="HISTONE ACETYLTRANSFERASE KAT7"/>
    <property type="match status" value="1"/>
</dbReference>
<keyword evidence="17" id="KW-0812">Transmembrane</keyword>
<keyword evidence="5" id="KW-0479">Metal-binding</keyword>
<dbReference type="Pfam" id="PF10294">
    <property type="entry name" value="Methyltransf_16"/>
    <property type="match status" value="1"/>
</dbReference>
<evidence type="ECO:0000256" key="6">
    <source>
        <dbReference type="ARBA" id="ARBA00022737"/>
    </source>
</evidence>
<feature type="compositionally biased region" description="Low complexity" evidence="16">
    <location>
        <begin position="343"/>
        <end position="359"/>
    </location>
</feature>
<dbReference type="PROSITE" id="PS51726">
    <property type="entry name" value="MYST_HAT"/>
    <property type="match status" value="1"/>
</dbReference>
<dbReference type="GO" id="GO:0004402">
    <property type="term" value="F:histone acetyltransferase activity"/>
    <property type="evidence" value="ECO:0007669"/>
    <property type="project" value="InterPro"/>
</dbReference>
<dbReference type="CDD" id="cd15526">
    <property type="entry name" value="PHD1_MOZ_d4"/>
    <property type="match status" value="1"/>
</dbReference>
<sequence>MSEDSIEIFTSGLEVVFGEVPVTVGTTKGVYTHENTGIKIKIPDTESDNWALQADGVWQASVYLADHLPRPLREKTVLELGAAAGLPGIVSAFGDPNDRPERVVLSDYPDKGILTRLRENAESNRGTNRVRVDVEGHAWGSMKGLNAKFDVVLAADVLWMEHMHEALCDTLDRVLAPSGKVHIVAGLHTGRHIITSFLATAKKHHLEPSELYQIQISSPSTGCCGVVEVCVVDELERRGGMPGLPFPVMATEEASWYEGNITPIGMDIPIDPALFEDVNVRTGFGMEEGGMGWAIDGVMVDGGWTGGPGVMEGPVGWAGGCVQDDHRGDPVLGVPPSLEEQELAAQLPPTPPLSLLTQPPKDKKRRRRPPKTKSVVPLPVPLPVPVPVSLPVIDMELECSFCQSDDQANRYGVPEKMASCVHCGRSGHPSCMEIPQLGEVIRSYPWRCQECKECEICKDKGDDSKMLFCDQCDRGWHYDCLTPPLNRAPRGKWSCPMCHTKEPPVASPPNPSTSKPANKSRRREVPKSPSKSPIPPRSRRAIHPIPTPETDGHGNEDVPEHPPPSPSESLGSQPPAPPPDPIPFPTFPPPTSPQRLRFKRSSTTQQPQSSPTRPIKVRIRLTSKSDNEGPNKAVVEGDSESANDPFGGVLSAKDADTSKTVVGTTDKERFENSRSAAEARVQKLSAVGSSSYFATPTSSATYQLPGYVPPPPIRALRSLSLRGASPPPTTPTISTPGGIPPTTNGLRIKTIRFGQFDIDTWYDAPFPEEFSNIPEGRLWMCEFCLKYMKSGFQAGRHKMKCKMRCPPGDEIYRDGQISVFEVDGRKNKIYCQNLCLLSKMFLDHKSLFYDVEPFLFYVMTIVDDDGGARFVGYFSKEKSSPKDYNVSCIMTLPVRQRQGWGNLLIDFSECLFRICVWSSGSFIILFLVFPCAFIIFLLGVLRGLGFVSALRAGPAPD</sequence>
<dbReference type="AlphaFoldDB" id="A0A8H2X3H9"/>
<evidence type="ECO:0000256" key="15">
    <source>
        <dbReference type="RuleBase" id="RU361211"/>
    </source>
</evidence>
<comment type="catalytic activity">
    <reaction evidence="15">
        <text>L-lysyl-[protein] + acetyl-CoA = N(6)-acetyl-L-lysyl-[protein] + CoA + H(+)</text>
        <dbReference type="Rhea" id="RHEA:45948"/>
        <dbReference type="Rhea" id="RHEA-COMP:9752"/>
        <dbReference type="Rhea" id="RHEA-COMP:10731"/>
        <dbReference type="ChEBI" id="CHEBI:15378"/>
        <dbReference type="ChEBI" id="CHEBI:29969"/>
        <dbReference type="ChEBI" id="CHEBI:57287"/>
        <dbReference type="ChEBI" id="CHEBI:57288"/>
        <dbReference type="ChEBI" id="CHEBI:61930"/>
        <dbReference type="EC" id="2.3.1.48"/>
    </reaction>
</comment>
<dbReference type="Gene3D" id="3.30.40.10">
    <property type="entry name" value="Zinc/RING finger domain, C3HC4 (zinc finger)"/>
    <property type="match status" value="1"/>
</dbReference>
<evidence type="ECO:0000256" key="13">
    <source>
        <dbReference type="ARBA" id="ARBA00023242"/>
    </source>
</evidence>
<feature type="transmembrane region" description="Helical" evidence="17">
    <location>
        <begin position="916"/>
        <end position="941"/>
    </location>
</feature>
<dbReference type="SUPFAM" id="SSF53335">
    <property type="entry name" value="S-adenosyl-L-methionine-dependent methyltransferases"/>
    <property type="match status" value="1"/>
</dbReference>
<comment type="subcellular location">
    <subcellularLocation>
        <location evidence="1 15">Nucleus</location>
    </subcellularLocation>
</comment>
<dbReference type="EC" id="2.3.1.48" evidence="3 15"/>
<keyword evidence="17" id="KW-1133">Transmembrane helix</keyword>
<keyword evidence="10" id="KW-0007">Acetylation</keyword>
<evidence type="ECO:0000256" key="3">
    <source>
        <dbReference type="ARBA" id="ARBA00013184"/>
    </source>
</evidence>
<evidence type="ECO:0000256" key="10">
    <source>
        <dbReference type="ARBA" id="ARBA00022990"/>
    </source>
</evidence>
<evidence type="ECO:0000256" key="5">
    <source>
        <dbReference type="ARBA" id="ARBA00022723"/>
    </source>
</evidence>
<dbReference type="InterPro" id="IPR001965">
    <property type="entry name" value="Znf_PHD"/>
</dbReference>
<evidence type="ECO:0000259" key="20">
    <source>
        <dbReference type="PROSITE" id="PS51726"/>
    </source>
</evidence>
<evidence type="ECO:0000256" key="7">
    <source>
        <dbReference type="ARBA" id="ARBA00022771"/>
    </source>
</evidence>
<feature type="domain" description="MYST-type HAT" evidence="20">
    <location>
        <begin position="743"/>
        <end position="957"/>
    </location>
</feature>
<reference evidence="21" key="1">
    <citation type="submission" date="2021-01" db="EMBL/GenBank/DDBJ databases">
        <authorList>
            <person name="Kaushik A."/>
        </authorList>
    </citation>
    <scope>NUCLEOTIDE SEQUENCE</scope>
    <source>
        <strain evidence="21">AG4-R118</strain>
    </source>
</reference>
<dbReference type="GO" id="GO:0006357">
    <property type="term" value="P:regulation of transcription by RNA polymerase II"/>
    <property type="evidence" value="ECO:0007669"/>
    <property type="project" value="TreeGrafter"/>
</dbReference>
<dbReference type="GO" id="GO:0008270">
    <property type="term" value="F:zinc ion binding"/>
    <property type="evidence" value="ECO:0007669"/>
    <property type="project" value="UniProtKB-KW"/>
</dbReference>
<dbReference type="SUPFAM" id="SSF55729">
    <property type="entry name" value="Acyl-CoA N-acyltransferases (Nat)"/>
    <property type="match status" value="1"/>
</dbReference>
<organism evidence="21 22">
    <name type="scientific">Rhizoctonia solani</name>
    <dbReference type="NCBI Taxonomy" id="456999"/>
    <lineage>
        <taxon>Eukaryota</taxon>
        <taxon>Fungi</taxon>
        <taxon>Dikarya</taxon>
        <taxon>Basidiomycota</taxon>
        <taxon>Agaricomycotina</taxon>
        <taxon>Agaricomycetes</taxon>
        <taxon>Cantharellales</taxon>
        <taxon>Ceratobasidiaceae</taxon>
        <taxon>Rhizoctonia</taxon>
    </lineage>
</organism>
<evidence type="ECO:0000256" key="11">
    <source>
        <dbReference type="ARBA" id="ARBA00023015"/>
    </source>
</evidence>
<feature type="domain" description="PHD-type" evidence="18">
    <location>
        <begin position="451"/>
        <end position="501"/>
    </location>
</feature>
<dbReference type="GO" id="GO:0005634">
    <property type="term" value="C:nucleus"/>
    <property type="evidence" value="ECO:0007669"/>
    <property type="project" value="UniProtKB-SubCell"/>
</dbReference>
<dbReference type="Pfam" id="PF01853">
    <property type="entry name" value="MOZ_SAS"/>
    <property type="match status" value="1"/>
</dbReference>
<dbReference type="SMART" id="SM00184">
    <property type="entry name" value="RING"/>
    <property type="match status" value="2"/>
</dbReference>
<comment type="caution">
    <text evidence="21">The sequence shown here is derived from an EMBL/GenBank/DDBJ whole genome shotgun (WGS) entry which is preliminary data.</text>
</comment>
<dbReference type="InterPro" id="IPR001841">
    <property type="entry name" value="Znf_RING"/>
</dbReference>
<dbReference type="GO" id="GO:0003712">
    <property type="term" value="F:transcription coregulator activity"/>
    <property type="evidence" value="ECO:0007669"/>
    <property type="project" value="TreeGrafter"/>
</dbReference>
<dbReference type="SUPFAM" id="SSF57903">
    <property type="entry name" value="FYVE/PHD zinc finger"/>
    <property type="match status" value="2"/>
</dbReference>
<keyword evidence="13 15" id="KW-0539">Nucleus</keyword>
<feature type="domain" description="PHD-type" evidence="18">
    <location>
        <begin position="396"/>
        <end position="454"/>
    </location>
</feature>
<evidence type="ECO:0000313" key="22">
    <source>
        <dbReference type="Proteomes" id="UP000663888"/>
    </source>
</evidence>
<feature type="compositionally biased region" description="Basic residues" evidence="16">
    <location>
        <begin position="362"/>
        <end position="371"/>
    </location>
</feature>
<proteinExistence type="inferred from homology"/>
<dbReference type="InterPro" id="IPR029063">
    <property type="entry name" value="SAM-dependent_MTases_sf"/>
</dbReference>
<dbReference type="PROSITE" id="PS50016">
    <property type="entry name" value="ZF_PHD_2"/>
    <property type="match status" value="2"/>
</dbReference>
<evidence type="ECO:0000256" key="16">
    <source>
        <dbReference type="SAM" id="MobiDB-lite"/>
    </source>
</evidence>
<evidence type="ECO:0000259" key="19">
    <source>
        <dbReference type="PROSITE" id="PS50089"/>
    </source>
</evidence>
<feature type="compositionally biased region" description="Pro residues" evidence="16">
    <location>
        <begin position="574"/>
        <end position="592"/>
    </location>
</feature>
<evidence type="ECO:0000256" key="2">
    <source>
        <dbReference type="ARBA" id="ARBA00010107"/>
    </source>
</evidence>
<evidence type="ECO:0000256" key="17">
    <source>
        <dbReference type="SAM" id="Phobius"/>
    </source>
</evidence>
<dbReference type="SMART" id="SM00249">
    <property type="entry name" value="PHD"/>
    <property type="match status" value="2"/>
</dbReference>
<feature type="region of interest" description="Disordered" evidence="16">
    <location>
        <begin position="500"/>
        <end position="652"/>
    </location>
</feature>
<evidence type="ECO:0000256" key="14">
    <source>
        <dbReference type="PROSITE-ProRule" id="PRU00175"/>
    </source>
</evidence>
<dbReference type="Pfam" id="PF00628">
    <property type="entry name" value="PHD"/>
    <property type="match status" value="2"/>
</dbReference>
<dbReference type="InterPro" id="IPR040706">
    <property type="entry name" value="Zf-MYST"/>
</dbReference>
<dbReference type="InterPro" id="IPR016181">
    <property type="entry name" value="Acyl_CoA_acyltransferase"/>
</dbReference>
<accession>A0A8H2X3H9</accession>
<dbReference type="EMBL" id="CAJMWX010000409">
    <property type="protein sequence ID" value="CAE6416211.1"/>
    <property type="molecule type" value="Genomic_DNA"/>
</dbReference>
<keyword evidence="11" id="KW-0805">Transcription regulation</keyword>
<dbReference type="InterPro" id="IPR019410">
    <property type="entry name" value="Methyltransf_16"/>
</dbReference>